<dbReference type="InterPro" id="IPR004360">
    <property type="entry name" value="Glyas_Fos-R_dOase_dom"/>
</dbReference>
<dbReference type="InterPro" id="IPR037523">
    <property type="entry name" value="VOC_core"/>
</dbReference>
<dbReference type="Pfam" id="PF00903">
    <property type="entry name" value="Glyoxalase"/>
    <property type="match status" value="1"/>
</dbReference>
<feature type="domain" description="VOC" evidence="1">
    <location>
        <begin position="192"/>
        <end position="318"/>
    </location>
</feature>
<name>A0A1D3TVI0_9FIRM</name>
<proteinExistence type="predicted"/>
<keyword evidence="3" id="KW-1185">Reference proteome</keyword>
<sequence>MLDSNYAITFGLTESQKTIVRTHLKEMECGLVEAADYEELMDADYFMSIVSRNALDEEACRKLTAFYTELDGNLTERIMIAGQPDRLSEASRAIVFRDFEELEPELGKILEKAHKKAKKEENTISNLSDAFTILREIRRHPGITAEELSGKIHRNHAAVRRFVEVLRVMGEEIAYDWEKKGFRCTVNAARMKINHVALYVKDLEGMKEFYRKYFGASANEKYHNKKTGLETYFLTFSGEGRLEIMTRPGLCGDGNKEMQYGYAHLAFNAGSRQQVDELTEQLRKDGYTVLSGPRTTGDGYYESCVLDGEGNQIEIVECNC</sequence>
<evidence type="ECO:0000259" key="1">
    <source>
        <dbReference type="PROSITE" id="PS51819"/>
    </source>
</evidence>
<dbReference type="SUPFAM" id="SSF54593">
    <property type="entry name" value="Glyoxalase/Bleomycin resistance protein/Dihydroxybiphenyl dioxygenase"/>
    <property type="match status" value="1"/>
</dbReference>
<evidence type="ECO:0000313" key="3">
    <source>
        <dbReference type="Proteomes" id="UP000199315"/>
    </source>
</evidence>
<keyword evidence="2" id="KW-0223">Dioxygenase</keyword>
<gene>
    <name evidence="2" type="ORF">SAMN05421730_101733</name>
</gene>
<dbReference type="Gene3D" id="3.10.180.10">
    <property type="entry name" value="2,3-Dihydroxybiphenyl 1,2-Dioxygenase, domain 1"/>
    <property type="match status" value="1"/>
</dbReference>
<dbReference type="AlphaFoldDB" id="A0A1D3TVI0"/>
<dbReference type="InterPro" id="IPR029068">
    <property type="entry name" value="Glyas_Bleomycin-R_OHBP_Dase"/>
</dbReference>
<dbReference type="STRING" id="1619234.SAMN05421730_101733"/>
<accession>A0A1D3TVI0</accession>
<organism evidence="2 3">
    <name type="scientific">Anaerobium acetethylicum</name>
    <dbReference type="NCBI Taxonomy" id="1619234"/>
    <lineage>
        <taxon>Bacteria</taxon>
        <taxon>Bacillati</taxon>
        <taxon>Bacillota</taxon>
        <taxon>Clostridia</taxon>
        <taxon>Lachnospirales</taxon>
        <taxon>Lachnospiraceae</taxon>
        <taxon>Anaerobium</taxon>
    </lineage>
</organism>
<dbReference type="InterPro" id="IPR051332">
    <property type="entry name" value="Fosfomycin_Res_Enzymes"/>
</dbReference>
<reference evidence="2 3" key="1">
    <citation type="submission" date="2016-09" db="EMBL/GenBank/DDBJ databases">
        <authorList>
            <person name="Capua I."/>
            <person name="De Benedictis P."/>
            <person name="Joannis T."/>
            <person name="Lombin L.H."/>
            <person name="Cattoli G."/>
        </authorList>
    </citation>
    <scope>NUCLEOTIDE SEQUENCE [LARGE SCALE GENOMIC DNA]</scope>
    <source>
        <strain evidence="2 3">GluBS11</strain>
    </source>
</reference>
<dbReference type="EMBL" id="FMKA01000017">
    <property type="protein sequence ID" value="SCP98160.1"/>
    <property type="molecule type" value="Genomic_DNA"/>
</dbReference>
<evidence type="ECO:0000313" key="2">
    <source>
        <dbReference type="EMBL" id="SCP98160.1"/>
    </source>
</evidence>
<dbReference type="GO" id="GO:0051213">
    <property type="term" value="F:dioxygenase activity"/>
    <property type="evidence" value="ECO:0007669"/>
    <property type="project" value="UniProtKB-KW"/>
</dbReference>
<dbReference type="PANTHER" id="PTHR36113:SF1">
    <property type="entry name" value="GLYOXALASE_BLEOMYCIN RESISTANCE PROTEIN_DIOXYGENASE"/>
    <property type="match status" value="1"/>
</dbReference>
<dbReference type="RefSeq" id="WP_330387927.1">
    <property type="nucleotide sequence ID" value="NZ_FMKA01000017.1"/>
</dbReference>
<dbReference type="PROSITE" id="PS51819">
    <property type="entry name" value="VOC"/>
    <property type="match status" value="1"/>
</dbReference>
<dbReference type="PANTHER" id="PTHR36113">
    <property type="entry name" value="LYASE, PUTATIVE-RELATED-RELATED"/>
    <property type="match status" value="1"/>
</dbReference>
<dbReference type="Proteomes" id="UP000199315">
    <property type="component" value="Unassembled WGS sequence"/>
</dbReference>
<protein>
    <submittedName>
        <fullName evidence="2">Catechol 2,3-dioxygenase</fullName>
    </submittedName>
</protein>
<keyword evidence="2" id="KW-0560">Oxidoreductase</keyword>